<protein>
    <submittedName>
        <fullName evidence="2">Uncharacterized protein</fullName>
    </submittedName>
</protein>
<name>A0A9W8NJ63_9PEZI</name>
<keyword evidence="3" id="KW-1185">Reference proteome</keyword>
<gene>
    <name evidence="2" type="ORF">NPX13_g2926</name>
</gene>
<dbReference type="EMBL" id="JANPWZ010000333">
    <property type="protein sequence ID" value="KAJ3577640.1"/>
    <property type="molecule type" value="Genomic_DNA"/>
</dbReference>
<accession>A0A9W8NJ63</accession>
<dbReference type="Proteomes" id="UP001148614">
    <property type="component" value="Unassembled WGS sequence"/>
</dbReference>
<evidence type="ECO:0000256" key="1">
    <source>
        <dbReference type="SAM" id="SignalP"/>
    </source>
</evidence>
<feature type="signal peptide" evidence="1">
    <location>
        <begin position="1"/>
        <end position="18"/>
    </location>
</feature>
<reference evidence="2" key="1">
    <citation type="submission" date="2022-07" db="EMBL/GenBank/DDBJ databases">
        <title>Genome Sequence of Xylaria arbuscula.</title>
        <authorList>
            <person name="Buettner E."/>
        </authorList>
    </citation>
    <scope>NUCLEOTIDE SEQUENCE</scope>
    <source>
        <strain evidence="2">VT107</strain>
    </source>
</reference>
<feature type="chain" id="PRO_5040895476" evidence="1">
    <location>
        <begin position="19"/>
        <end position="251"/>
    </location>
</feature>
<evidence type="ECO:0000313" key="2">
    <source>
        <dbReference type="EMBL" id="KAJ3577640.1"/>
    </source>
</evidence>
<organism evidence="2 3">
    <name type="scientific">Xylaria arbuscula</name>
    <dbReference type="NCBI Taxonomy" id="114810"/>
    <lineage>
        <taxon>Eukaryota</taxon>
        <taxon>Fungi</taxon>
        <taxon>Dikarya</taxon>
        <taxon>Ascomycota</taxon>
        <taxon>Pezizomycotina</taxon>
        <taxon>Sordariomycetes</taxon>
        <taxon>Xylariomycetidae</taxon>
        <taxon>Xylariales</taxon>
        <taxon>Xylariaceae</taxon>
        <taxon>Xylaria</taxon>
    </lineage>
</organism>
<sequence length="251" mass="27004">MYTKFFLTATLSSLLVSASPTPASVNQPITDAEMQALVDGGLKVRSPNPAEVNQPITDEEMQALIDGGLKVRSLAKAVNAPITARELEALNAGGLLNNTNSLAARDKVMNCGHLVTGSGGSDGHGKWIPVDKFQQQADEFCRAYVGSEIYLDHQTSDTYPTTLTNQDDDTLPGPSGNVVFAIYHTEGENTYNVDHDTCLRAMLAPLGDHVSKRDGVIGKRDNCYGTKHNDYEGGYYKIDNVGAFGSEVYAV</sequence>
<evidence type="ECO:0000313" key="3">
    <source>
        <dbReference type="Proteomes" id="UP001148614"/>
    </source>
</evidence>
<dbReference type="AlphaFoldDB" id="A0A9W8NJ63"/>
<dbReference type="VEuPathDB" id="FungiDB:F4678DRAFT_481785"/>
<keyword evidence="1" id="KW-0732">Signal</keyword>
<comment type="caution">
    <text evidence="2">The sequence shown here is derived from an EMBL/GenBank/DDBJ whole genome shotgun (WGS) entry which is preliminary data.</text>
</comment>
<proteinExistence type="predicted"/>